<dbReference type="Pfam" id="PF01464">
    <property type="entry name" value="SLT"/>
    <property type="match status" value="1"/>
</dbReference>
<evidence type="ECO:0000313" key="3">
    <source>
        <dbReference type="EMBL" id="AIR04137.1"/>
    </source>
</evidence>
<accession>A0A089PUV8</accession>
<feature type="region of interest" description="Disordered" evidence="1">
    <location>
        <begin position="69"/>
        <end position="98"/>
    </location>
</feature>
<evidence type="ECO:0000256" key="1">
    <source>
        <dbReference type="SAM" id="MobiDB-lite"/>
    </source>
</evidence>
<dbReference type="EMBL" id="CP009451">
    <property type="protein sequence ID" value="AIR04137.1"/>
    <property type="molecule type" value="Genomic_DNA"/>
</dbReference>
<dbReference type="InterPro" id="IPR008258">
    <property type="entry name" value="Transglycosylase_SLT_dom_1"/>
</dbReference>
<reference evidence="3 4" key="1">
    <citation type="submission" date="2014-09" db="EMBL/GenBank/DDBJ databases">
        <title>Cedecea neteri SSMD04 Genome Sequencing.</title>
        <authorList>
            <person name="Tan J.-Y."/>
        </authorList>
    </citation>
    <scope>NUCLEOTIDE SEQUENCE [LARGE SCALE GENOMIC DNA]</scope>
    <source>
        <strain evidence="3 4">SSMD04</strain>
    </source>
</reference>
<name>A0A089PUV8_9ENTR</name>
<dbReference type="AlphaFoldDB" id="A0A089PUV8"/>
<feature type="compositionally biased region" description="Low complexity" evidence="1">
    <location>
        <begin position="167"/>
        <end position="190"/>
    </location>
</feature>
<proteinExistence type="predicted"/>
<gene>
    <name evidence="3" type="ORF">JT31_05750</name>
</gene>
<feature type="region of interest" description="Disordered" evidence="1">
    <location>
        <begin position="1"/>
        <end position="31"/>
    </location>
</feature>
<evidence type="ECO:0000259" key="2">
    <source>
        <dbReference type="Pfam" id="PF01464"/>
    </source>
</evidence>
<dbReference type="Proteomes" id="UP000029481">
    <property type="component" value="Chromosome"/>
</dbReference>
<feature type="region of interest" description="Disordered" evidence="1">
    <location>
        <begin position="234"/>
        <end position="254"/>
    </location>
</feature>
<dbReference type="RefSeq" id="WP_038474341.1">
    <property type="nucleotide sequence ID" value="NZ_CP009451.1"/>
</dbReference>
<sequence>MQISSGPGGFSPLLPENHFPGLDGASPDSQNGGSNITAKLLLNNGGNTLAIPLALNFANTGAADKPSAINFGASPTGNNSPASSPANASQSDGSGSADGMMQELQQMLQQFLKELMQLFHMNSGQNKGDDDSSSPTSGIGSGSGSGSGMGSSGSDGAGDAGRPLNNLAAAPSGGPSGASGPSADSLPPGDTSLKTSDPTLQKIVSQFGGEYEKASAETGVPAKLLAALTMQESGGDVNAKSTNPGNGLTDSGMNQINPDTYRAMQSKYPDKLGSDMNSPANQIMCSALMLKEGKEKFGSYDAALRAYNSGDDQVNLHNLSSVSLGDPNYVNEVNSHMAKFA</sequence>
<dbReference type="InterPro" id="IPR023346">
    <property type="entry name" value="Lysozyme-like_dom_sf"/>
</dbReference>
<feature type="domain" description="Transglycosylase SLT" evidence="2">
    <location>
        <begin position="212"/>
        <end position="315"/>
    </location>
</feature>
<keyword evidence="4" id="KW-1185">Reference proteome</keyword>
<feature type="compositionally biased region" description="Low complexity" evidence="1">
    <location>
        <begin position="73"/>
        <end position="98"/>
    </location>
</feature>
<organism evidence="3 4">
    <name type="scientific">Cedecea neteri</name>
    <dbReference type="NCBI Taxonomy" id="158822"/>
    <lineage>
        <taxon>Bacteria</taxon>
        <taxon>Pseudomonadati</taxon>
        <taxon>Pseudomonadota</taxon>
        <taxon>Gammaproteobacteria</taxon>
        <taxon>Enterobacterales</taxon>
        <taxon>Enterobacteriaceae</taxon>
        <taxon>Cedecea</taxon>
    </lineage>
</organism>
<dbReference type="Gene3D" id="1.10.530.10">
    <property type="match status" value="1"/>
</dbReference>
<dbReference type="KEGG" id="cnt:JT31_05750"/>
<protein>
    <submittedName>
        <fullName evidence="3">Transglycosylase SLT domain protein</fullName>
    </submittedName>
</protein>
<feature type="compositionally biased region" description="Gly residues" evidence="1">
    <location>
        <begin position="139"/>
        <end position="159"/>
    </location>
</feature>
<dbReference type="OrthoDB" id="6839175at2"/>
<feature type="region of interest" description="Disordered" evidence="1">
    <location>
        <begin position="122"/>
        <end position="196"/>
    </location>
</feature>
<dbReference type="CDD" id="cd00254">
    <property type="entry name" value="LT-like"/>
    <property type="match status" value="1"/>
</dbReference>
<feature type="compositionally biased region" description="Polar residues" evidence="1">
    <location>
        <begin position="239"/>
        <end position="254"/>
    </location>
</feature>
<evidence type="ECO:0000313" key="4">
    <source>
        <dbReference type="Proteomes" id="UP000029481"/>
    </source>
</evidence>
<dbReference type="SUPFAM" id="SSF53955">
    <property type="entry name" value="Lysozyme-like"/>
    <property type="match status" value="1"/>
</dbReference>